<comment type="caution">
    <text evidence="2">The sequence shown here is derived from an EMBL/GenBank/DDBJ whole genome shotgun (WGS) entry which is preliminary data.</text>
</comment>
<name>A0AAE4RX06_9BACT</name>
<evidence type="ECO:0000256" key="1">
    <source>
        <dbReference type="SAM" id="MobiDB-lite"/>
    </source>
</evidence>
<proteinExistence type="predicted"/>
<protein>
    <submittedName>
        <fullName evidence="2">Uncharacterized protein</fullName>
    </submittedName>
</protein>
<dbReference type="EMBL" id="JAWDES010000004">
    <property type="protein sequence ID" value="MDU0259306.1"/>
    <property type="molecule type" value="Genomic_DNA"/>
</dbReference>
<evidence type="ECO:0000313" key="3">
    <source>
        <dbReference type="Proteomes" id="UP001181347"/>
    </source>
</evidence>
<reference evidence="2" key="1">
    <citation type="submission" date="2023-10" db="EMBL/GenBank/DDBJ databases">
        <title>Genome Sequence of the Bacteria from From Gut Wall in Crohn's Disease.</title>
        <authorList>
            <person name="Rodriguez-Palacios A."/>
        </authorList>
    </citation>
    <scope>NUCLEOTIDE SEQUENCE</scope>
    <source>
        <strain evidence="2">CavFT-hAR58</strain>
    </source>
</reference>
<sequence>MQRVEILRLEDLVLWTENPRDPIDKDASDQDIVDRALLDKSAKWTLPKLAREMGEYYDFSELPTVVFHGDKPIVYDGNRRIILAKIYHVLVDVDRNIPYLPFIPQEIPCNVCDREIALKNILRKHGNSGSWTTLDRDWFLHNIMGEDMSTFLMLEEKTGLISANPCLNKRFVKEEIFKPSVLEDLGFKIEREGLYSRYSDEVAQLILDDLIDKIKNEVISTRKKRGQVKDVLSSSSLLAIEEFENKDFKPLNLYHTPTIEESNNPNKEEKSPRRTRRVKSVEVPLFGELLYLKAGVVNNLHRDITDLYNYYISNKNNLSPSFPCLIRMSLRLLCETAANDILGNNDLGTYIKTNFALAKKTLSQDQKTLLANQNVKDDTMLQLLHTGAHNYKTTPNVEQTIAISIILGAMLMITHKK</sequence>
<dbReference type="AlphaFoldDB" id="A0AAE4RX06"/>
<accession>A0AAE4RX06</accession>
<organism evidence="2 3">
    <name type="scientific">Alistipes finegoldii</name>
    <dbReference type="NCBI Taxonomy" id="214856"/>
    <lineage>
        <taxon>Bacteria</taxon>
        <taxon>Pseudomonadati</taxon>
        <taxon>Bacteroidota</taxon>
        <taxon>Bacteroidia</taxon>
        <taxon>Bacteroidales</taxon>
        <taxon>Rikenellaceae</taxon>
        <taxon>Alistipes</taxon>
    </lineage>
</organism>
<gene>
    <name evidence="2" type="ORF">RVH17_04120</name>
</gene>
<feature type="region of interest" description="Disordered" evidence="1">
    <location>
        <begin position="255"/>
        <end position="276"/>
    </location>
</feature>
<evidence type="ECO:0000313" key="2">
    <source>
        <dbReference type="EMBL" id="MDU0259306.1"/>
    </source>
</evidence>
<dbReference type="Proteomes" id="UP001181347">
    <property type="component" value="Unassembled WGS sequence"/>
</dbReference>
<dbReference type="RefSeq" id="WP_315975989.1">
    <property type="nucleotide sequence ID" value="NZ_JAWDES010000004.1"/>
</dbReference>